<evidence type="ECO:0000313" key="2">
    <source>
        <dbReference type="Proteomes" id="UP000078503"/>
    </source>
</evidence>
<gene>
    <name evidence="1" type="ORF">A3K86_20530</name>
</gene>
<reference evidence="1 2" key="1">
    <citation type="submission" date="2016-03" db="EMBL/GenBank/DDBJ databases">
        <title>Photobacterium proteolyticum sp. nov. a protease producing bacterium isolated from ocean sediments of Laizhou Bay.</title>
        <authorList>
            <person name="Li Y."/>
        </authorList>
    </citation>
    <scope>NUCLEOTIDE SEQUENCE [LARGE SCALE GENOMIC DNA]</scope>
    <source>
        <strain evidence="1 2">R-40508</strain>
    </source>
</reference>
<dbReference type="EMBL" id="LVHF01000033">
    <property type="protein sequence ID" value="OAN11339.1"/>
    <property type="molecule type" value="Genomic_DNA"/>
</dbReference>
<dbReference type="AlphaFoldDB" id="A0A178K1X8"/>
<sequence>MKDYELICDRIRAKKAQWHNIKASLLMSDVEGLIMDIEPYSNADRNASHISFLLKDLLEVLSIDFKSSAEKECAFKCLVNEIDCSLAPK</sequence>
<dbReference type="OrthoDB" id="9948944at2"/>
<evidence type="ECO:0000313" key="1">
    <source>
        <dbReference type="EMBL" id="OAN11339.1"/>
    </source>
</evidence>
<name>A0A178K1X8_9GAMM</name>
<accession>A0A178K1X8</accession>
<dbReference type="RefSeq" id="WP_068335945.1">
    <property type="nucleotide sequence ID" value="NZ_LVHF01000033.1"/>
</dbReference>
<protein>
    <submittedName>
        <fullName evidence="1">Uncharacterized protein</fullName>
    </submittedName>
</protein>
<organism evidence="1 2">
    <name type="scientific">Photobacterium jeanii</name>
    <dbReference type="NCBI Taxonomy" id="858640"/>
    <lineage>
        <taxon>Bacteria</taxon>
        <taxon>Pseudomonadati</taxon>
        <taxon>Pseudomonadota</taxon>
        <taxon>Gammaproteobacteria</taxon>
        <taxon>Vibrionales</taxon>
        <taxon>Vibrionaceae</taxon>
        <taxon>Photobacterium</taxon>
    </lineage>
</organism>
<comment type="caution">
    <text evidence="1">The sequence shown here is derived from an EMBL/GenBank/DDBJ whole genome shotgun (WGS) entry which is preliminary data.</text>
</comment>
<proteinExistence type="predicted"/>
<keyword evidence="2" id="KW-1185">Reference proteome</keyword>
<dbReference type="Proteomes" id="UP000078503">
    <property type="component" value="Unassembled WGS sequence"/>
</dbReference>